<sequence length="183" mass="18473">MRSFFAVAALSALLVAAENSTFSIDPSEVKLTTRASWCQGQTSTCSILCDSNPVDNSCDVNTLDFECTCTNGSAPGLQYYTQTIDTAYDDCISANVGDSTGQKNCTTSIQDNCGTLDPSDYTATTTTSSAAASTAAATSAATASSASTVASTTSSQAAAAATNLQHIGTGAFAVGMGALAYLL</sequence>
<feature type="signal peptide" evidence="1">
    <location>
        <begin position="1"/>
        <end position="17"/>
    </location>
</feature>
<dbReference type="Proteomes" id="UP001320245">
    <property type="component" value="Unassembled WGS sequence"/>
</dbReference>
<reference evidence="3 4" key="1">
    <citation type="journal article" date="2023" name="PLoS ONE">
        <title>Cytospora paraplurivora sp. nov. isolated from orchards with fruit tree decline syndrome in Ontario, Canada.</title>
        <authorList>
            <person name="Ilyukhin E."/>
            <person name="Nguyen H.D.T."/>
            <person name="Castle A.J."/>
            <person name="Ellouze W."/>
        </authorList>
    </citation>
    <scope>NUCLEOTIDE SEQUENCE [LARGE SCALE GENOMIC DNA]</scope>
    <source>
        <strain evidence="3 4">FDS-564</strain>
    </source>
</reference>
<keyword evidence="1" id="KW-0732">Signal</keyword>
<protein>
    <recommendedName>
        <fullName evidence="2">DUF7707 domain-containing protein</fullName>
    </recommendedName>
</protein>
<dbReference type="EMBL" id="JAJSPL020000021">
    <property type="protein sequence ID" value="KAK7739960.1"/>
    <property type="molecule type" value="Genomic_DNA"/>
</dbReference>
<dbReference type="Pfam" id="PF24808">
    <property type="entry name" value="DUF7707"/>
    <property type="match status" value="1"/>
</dbReference>
<comment type="caution">
    <text evidence="3">The sequence shown here is derived from an EMBL/GenBank/DDBJ whole genome shotgun (WGS) entry which is preliminary data.</text>
</comment>
<evidence type="ECO:0000313" key="4">
    <source>
        <dbReference type="Proteomes" id="UP001320245"/>
    </source>
</evidence>
<proteinExistence type="predicted"/>
<organism evidence="3 4">
    <name type="scientific">Cytospora paraplurivora</name>
    <dbReference type="NCBI Taxonomy" id="2898453"/>
    <lineage>
        <taxon>Eukaryota</taxon>
        <taxon>Fungi</taxon>
        <taxon>Dikarya</taxon>
        <taxon>Ascomycota</taxon>
        <taxon>Pezizomycotina</taxon>
        <taxon>Sordariomycetes</taxon>
        <taxon>Sordariomycetidae</taxon>
        <taxon>Diaporthales</taxon>
        <taxon>Cytosporaceae</taxon>
        <taxon>Cytospora</taxon>
    </lineage>
</organism>
<feature type="domain" description="DUF7707" evidence="2">
    <location>
        <begin position="23"/>
        <end position="118"/>
    </location>
</feature>
<evidence type="ECO:0000313" key="3">
    <source>
        <dbReference type="EMBL" id="KAK7739960.1"/>
    </source>
</evidence>
<dbReference type="PANTHER" id="PTHR38118:SF3">
    <property type="entry name" value="ANCHORED CELL WALL PROTEIN 11"/>
    <property type="match status" value="1"/>
</dbReference>
<dbReference type="PANTHER" id="PTHR38118">
    <property type="entry name" value="ANCHORED CELL WALL PROTEIN 11-RELATED"/>
    <property type="match status" value="1"/>
</dbReference>
<keyword evidence="4" id="KW-1185">Reference proteome</keyword>
<dbReference type="InterPro" id="IPR056124">
    <property type="entry name" value="DUF7707"/>
</dbReference>
<dbReference type="AlphaFoldDB" id="A0AAN9YFY9"/>
<name>A0AAN9YFY9_9PEZI</name>
<feature type="chain" id="PRO_5042853018" description="DUF7707 domain-containing protein" evidence="1">
    <location>
        <begin position="18"/>
        <end position="183"/>
    </location>
</feature>
<evidence type="ECO:0000256" key="1">
    <source>
        <dbReference type="SAM" id="SignalP"/>
    </source>
</evidence>
<gene>
    <name evidence="3" type="ORF">SLS53_005554</name>
</gene>
<accession>A0AAN9YFY9</accession>
<evidence type="ECO:0000259" key="2">
    <source>
        <dbReference type="Pfam" id="PF24808"/>
    </source>
</evidence>